<dbReference type="EMBL" id="FNBJ01000051">
    <property type="protein sequence ID" value="SDG14191.1"/>
    <property type="molecule type" value="Genomic_DNA"/>
</dbReference>
<sequence length="122" mass="14414">MRLKKPLMIQNGYNFEQARRVAEWSFILVTVNDLFFRYFRVFSLLFYLILVPGLGMPISSAIPQGLINHEVKNYQLSSEESIIFYTDGIAEQKQHTMYHERFKETFYKCGHSPKIIILEIIC</sequence>
<organism evidence="3 4">
    <name type="scientific">Halanaerobium congolense</name>
    <dbReference type="NCBI Taxonomy" id="54121"/>
    <lineage>
        <taxon>Bacteria</taxon>
        <taxon>Bacillati</taxon>
        <taxon>Bacillota</taxon>
        <taxon>Clostridia</taxon>
        <taxon>Halanaerobiales</taxon>
        <taxon>Halanaerobiaceae</taxon>
        <taxon>Halanaerobium</taxon>
    </lineage>
</organism>
<evidence type="ECO:0000313" key="2">
    <source>
        <dbReference type="EMBL" id="SDG14191.1"/>
    </source>
</evidence>
<evidence type="ECO:0000313" key="3">
    <source>
        <dbReference type="EMBL" id="SET24772.1"/>
    </source>
</evidence>
<evidence type="ECO:0008006" key="6">
    <source>
        <dbReference type="Google" id="ProtNLM"/>
    </source>
</evidence>
<evidence type="ECO:0000313" key="4">
    <source>
        <dbReference type="Proteomes" id="UP000198612"/>
    </source>
</evidence>
<keyword evidence="1" id="KW-0472">Membrane</keyword>
<dbReference type="Proteomes" id="UP000198612">
    <property type="component" value="Unassembled WGS sequence"/>
</dbReference>
<dbReference type="Proteomes" id="UP000199519">
    <property type="component" value="Unassembled WGS sequence"/>
</dbReference>
<dbReference type="EMBL" id="FOHG01000049">
    <property type="protein sequence ID" value="SET24772.1"/>
    <property type="molecule type" value="Genomic_DNA"/>
</dbReference>
<gene>
    <name evidence="2" type="ORF">SAMN04488598_1514</name>
    <name evidence="3" type="ORF">SAMN04515652_1494</name>
</gene>
<accession>A0A1M7PN47</accession>
<keyword evidence="5" id="KW-1185">Reference proteome</keyword>
<reference evidence="4 5" key="1">
    <citation type="submission" date="2016-10" db="EMBL/GenBank/DDBJ databases">
        <authorList>
            <person name="Varghese N."/>
            <person name="Submissions S."/>
        </authorList>
    </citation>
    <scope>NUCLEOTIDE SEQUENCE [LARGE SCALE GENOMIC DNA]</scope>
    <source>
        <strain evidence="2 5">WG2</strain>
        <strain evidence="3 4">WG5</strain>
    </source>
</reference>
<feature type="transmembrane region" description="Helical" evidence="1">
    <location>
        <begin position="45"/>
        <end position="67"/>
    </location>
</feature>
<protein>
    <recommendedName>
        <fullName evidence="6">Stage II sporulation protein E (SpoIIE)</fullName>
    </recommendedName>
</protein>
<evidence type="ECO:0000256" key="1">
    <source>
        <dbReference type="SAM" id="Phobius"/>
    </source>
</evidence>
<name>A0A1M7PN47_9FIRM</name>
<dbReference type="AlphaFoldDB" id="A0A1M7PN47"/>
<evidence type="ECO:0000313" key="5">
    <source>
        <dbReference type="Proteomes" id="UP000199519"/>
    </source>
</evidence>
<keyword evidence="1" id="KW-0812">Transmembrane</keyword>
<keyword evidence="1" id="KW-1133">Transmembrane helix</keyword>
<proteinExistence type="predicted"/>